<protein>
    <submittedName>
        <fullName evidence="1">Uncharacterized protein</fullName>
    </submittedName>
</protein>
<dbReference type="EMBL" id="VJSY01000088">
    <property type="protein sequence ID" value="MDR8758195.1"/>
    <property type="molecule type" value="Genomic_DNA"/>
</dbReference>
<sequence>MTAKQETTEYVCKQAAVRSLFRRMLDRSNLNQTQLECCLSIEPANGSNYGRYLNGRTMSYGKFLQCVRASWKQGFLTQDDLCELGFEDAAMGNEPADDIRRNRKKATARFIEGQKRLLVGLLPMAVPGPEGREIRAPRSEAEAVSWYKSWIVGVQMLGGRVTKASWAPSWYLPWLENTGNEGLSPHDLEQMLASTDAAQTEDADVPTAKLPPYHPAGVRQLKLWFGGREWTPYQHAIEDSWTEVSGDDLSEFTQRKEQRDAARRLMLNVVARAASPRGRKTGGTTSNS</sequence>
<gene>
    <name evidence="1" type="ORF">FEQ00_06658</name>
</gene>
<accession>A0ABU2EE74</accession>
<evidence type="ECO:0000313" key="2">
    <source>
        <dbReference type="Proteomes" id="UP001248067"/>
    </source>
</evidence>
<organism evidence="1 2">
    <name type="scientific">Burkholderia pseudomultivorans</name>
    <dbReference type="NCBI Taxonomy" id="1207504"/>
    <lineage>
        <taxon>Bacteria</taxon>
        <taxon>Pseudomonadati</taxon>
        <taxon>Pseudomonadota</taxon>
        <taxon>Betaproteobacteria</taxon>
        <taxon>Burkholderiales</taxon>
        <taxon>Burkholderiaceae</taxon>
        <taxon>Burkholderia</taxon>
        <taxon>Burkholderia cepacia complex</taxon>
    </lineage>
</organism>
<comment type="caution">
    <text evidence="1">The sequence shown here is derived from an EMBL/GenBank/DDBJ whole genome shotgun (WGS) entry which is preliminary data.</text>
</comment>
<reference evidence="1 2" key="1">
    <citation type="submission" date="2019-06" db="EMBL/GenBank/DDBJ databases">
        <title>Evolution of Burkholderia multivorans in the lungs of Cystic Fibrosis patients.</title>
        <authorList>
            <person name="Moreira L.M."/>
        </authorList>
    </citation>
    <scope>NUCLEOTIDE SEQUENCE [LARGE SCALE GENOMIC DNA]</scope>
    <source>
        <strain evidence="1 2">VC13239</strain>
    </source>
</reference>
<dbReference type="Proteomes" id="UP001248067">
    <property type="component" value="Unassembled WGS sequence"/>
</dbReference>
<proteinExistence type="predicted"/>
<keyword evidence="2" id="KW-1185">Reference proteome</keyword>
<evidence type="ECO:0000313" key="1">
    <source>
        <dbReference type="EMBL" id="MDR8758195.1"/>
    </source>
</evidence>
<name>A0ABU2EE74_9BURK</name>